<gene>
    <name evidence="2" type="ORF">MGAL_10B027582</name>
</gene>
<dbReference type="EMBL" id="UYJE01004358">
    <property type="protein sequence ID" value="VDI27435.1"/>
    <property type="molecule type" value="Genomic_DNA"/>
</dbReference>
<dbReference type="InterPro" id="IPR002035">
    <property type="entry name" value="VWF_A"/>
</dbReference>
<dbReference type="Pfam" id="PF00092">
    <property type="entry name" value="VWA"/>
    <property type="match status" value="1"/>
</dbReference>
<dbReference type="InterPro" id="IPR036465">
    <property type="entry name" value="vWFA_dom_sf"/>
</dbReference>
<dbReference type="SMART" id="SM00327">
    <property type="entry name" value="VWA"/>
    <property type="match status" value="1"/>
</dbReference>
<dbReference type="Proteomes" id="UP000596742">
    <property type="component" value="Unassembled WGS sequence"/>
</dbReference>
<dbReference type="PANTHER" id="PTHR16897:SF2">
    <property type="entry name" value="OS03G0226600 PROTEIN"/>
    <property type="match status" value="1"/>
</dbReference>
<dbReference type="Gene3D" id="3.40.50.410">
    <property type="entry name" value="von Willebrand factor, type A domain"/>
    <property type="match status" value="1"/>
</dbReference>
<evidence type="ECO:0000313" key="3">
    <source>
        <dbReference type="Proteomes" id="UP000596742"/>
    </source>
</evidence>
<dbReference type="OrthoDB" id="6185135at2759"/>
<evidence type="ECO:0000313" key="2">
    <source>
        <dbReference type="EMBL" id="VDI27435.1"/>
    </source>
</evidence>
<name>A0A8B6E2S2_MYTGA</name>
<feature type="domain" description="VWFA" evidence="1">
    <location>
        <begin position="2768"/>
        <end position="2942"/>
    </location>
</feature>
<evidence type="ECO:0000259" key="1">
    <source>
        <dbReference type="PROSITE" id="PS50234"/>
    </source>
</evidence>
<sequence length="3887" mass="439839">MKHTYFSGDSISDLITAIGGKMTEEAFDIVLRHLGLDKYFTSGSCDVPKGPVDCPVMINPQKYLPASIRTMVQCQMTDNCLGLHCCLDLTFKLPLGDRMVTFNIPFWVKFDPCQFEVDIAFGGFRYKRYILNYDWGEKNVISIGKGASAPVQIEYSIDKMADGKGFIVDVLIKICLPIDSDQHCIPQNGIHLLQQQEVPLCSDDFLDWMKDLPSFISGWLKDTGLSVLEEIKEGGKLLILKRLGLEEFFNGPKCDHLRKPYSPNVQGWNNECPKGSLGMPALPDQMSCHYTSTCTGIECCVTIPDLDLTLHPFIFIDPCEYTINYGINTINKTIKLINYEWGKKDRKDISCQWHYPVGTYNKKPAEMKKFIVDMTAKACFKSSCIPNVKIFDGTEIPQPICDMNANFNLKNFSLNDWADRVGTDIGQQLNSQFKQLLIEQLGLDILLKKPSCNRNSTTYSPATNGWKNDCPIMTPSPITVPASCYIPDYCTGVDCCFDFDYLDLHLNFYLYIDTCNYVIRAGIESLTFEISLFEYNWGEVKEERLVEVIRIRYKIDRLEEQKKLIVDVEFKICLEGSVCGTSFKLFDKQLIPQPLCDMEMKGQLLNISLDAWLTANGEEIGNTLSTAVANKLLDDLGLTNFMSSEPCDRYSGMFTEKGWNTKDCPVELDLPPIDSSVSCYIPDYCTGINCCIEIDKIGKTFNAYALLDGCNFRLTVGIERRKVEISLRDYTWGETKMLTLMEVVQIEYSIHDLKGEKKFMLNLKINVCLQKQAQCIFTKTVFHNTKLPKIACDWSDNTFNVDDFSLKQFLVDNNAVGLAKGLVLYKLLDMLGISLDLKDVPCDRRTAPYSPVLSTGWNNGCQKQLPFSLPSLPSSVSCHVYDTCTGMDCCVDVKEISRSLNLFLNLDTCNYHLSGGIEKLTFNKSLINYKFGQKEMFTLKNVIRIEFVIQDLSMEKQFLINMDLSVCFEAKGPCVFTSNILRNARLPKPVCDLSSTLTFGDISLKELAENLKLDISEQLPSFAKDLLLEKLGISEYLQNPSCNRSSLLYTPSHSGWKNACPGNIPLPDLGDNMNCYLTDYCTGIDCCVEIPQIRQTFHVYVLLDGCNHRMDIGIENLAVHKAYFDFEFDTEQTVQLSKLLTLKYSISDLEKQYVVNMSIKVCLEPSGPCIMSLEILRNSYLPKLGCNWNMDFSEFSPSKLLQDSGVTIADNLPEVLLSQVMEKMGITEYLLDPQCDRQTYDTDSSGWNNQCGNPNMTLPDLPPDLNCVMYPNCSSVQCCVYVKFLRRNVHLSMDLDICSRKISYAVEKLKKELVFDSKLDVDGQLKLLSFVTLDYTLDNTEDEVRVNLNLTVKLDDDTILYHSQLLQDTMILKIPCDWNTGFYIPDFSLQSFLQTVSLPSKDEMTKLIGQKLLEEMGIGHLLEENPCERSSSIYSPSVNGWKKDCPLGVPLKPLSIPATCRIPDHCTAIDCCIEVDFLHRSFHAYIDINTCDNMFTVGIEKLKIDPVSLINYEFGTTKNFNLKGFVRVGYNIEDLQSQRKYKVNVNLSVCIESVGPCLYHAVLFKDTIIPKIMCDWESGFSIPDFSLEKYTAIAGELVSNLTDSFKEKLYEDLGIAGYLREDSCSLTSATFTPNLNGWKSECRQDLSLPALPSSTVCNLHDTCTNISCCVNVDFLKRSFFTNIEMDACQQKIRFSIEKLKQEINILDYKFGTLEKRYLMNVVRLEYVIDDLTVTSEYQISLNISICFESKKTCYLSMKVFDHYKLPKVFCNWGTGFKIPEFSLTKFLEEQKEELSEQLSASVTQTLLDKLGLTEFFLDNQCDRTKDPFLTGWRNDCPSSDLSLTLPSVVSCVVPTDCSALTCCTDIKLISHTLSTHISIDPCNYTMSISIEKLQVQLSLLKYAWGKEEQFTLQGGIVLKYTVYNLQSEKMFMIDLSLHICLEQSDPNSCVFNVTILKNAKLPKPLCNLDMGFIQDDFSFTNWLTDNSIVNTGTLKDIFVVQLLRELGVDQYMMPSPCDVQSTPYIPTDSQGWNLDKCMSSKPVMLEKLPSDTSCYLSDTCTGVHCCIQIPPLGRAVTVYLDLDTCHNTFTIGIEKFIHKISILEIEYGIIHSFSMFGFVNINYKIEELYNEGMFIVSMTASVCLESNGPCELDIQVLDNVKLPKPLCNFNQGFTIPDFSLSSWLDKNKIDITVQLQSYARDLLMEELGIAGYLQSTQCQLSDYQLNTDRWDLGLCGADLSLPTLPKNLACRLPDYCTGIQCCVYIPVLDMYIEAHLLLDICDLRLSIGLENMVINESLAHYNFNTEKIVSLGNMVRLNYKIVDLEAEEKILFSLKLEICFETKGDCIYSYYVFKDTKISKQPCDWNDGFPIPNFKLSSWLTEQRLPSNVTQLSELVTSKLLDHLGIAEYLQQPGCDLTSNPLYSTADRQGWNKECDGILMLPDLPGGMICHLDSTCTSVTCCTPVGLINRNINFYLTIDPCNSVFKLGIEKYQFEFSLYKTDFNVQKQFNVERIININYKITDIPGEDVYYLDLGIKVCFNDRGPCIVEATIFSNTKLPKLQCSWQKGFLKVSPNLTLSDEGILQLMKDLGLTTYLLDKPCDPSDPDSVFATSYQGWSLGCQDSVVRLPPLMEDMNCYLDESCTGIQCCVNVDFIKRSFHSFFTVDTCNYVISFGVEKLKFDVTLGDVTYGEWNQFDLFGVVTVRYMIDNLQEDGLYLVSMTLGVCWESDGSNCQQHVIFNNALLPKPLCNWNKPYKLPGCKSVMPADIVFVVDESGSVGQKHFDDTVEAIIDTVNSLVIRDDLINVGMTLFEGHGTSRTILNIKDGYDKTRVKETLSKAVYKNGMYTDIADAFSYTCNQMFVTSQGDRSEAVNYLVLLTDGKSDSTKAVQQSELCSSKGVRIITVGIGSGIDVDLLKKVAYKPEYFINTAYSELNTTLPTLVSHSVDCSADFSLDKFLADSGLLSLTEFSISQLLEYLGVSEYLQGCDRTQTPYVPAINGWNNACPSMPTFNDISSHASCYIPDTCTALDCCIEVDRIKRQLRTYIDIDTCNYKLTVVIEKLYLEYSLVDYQWGKKEKYSLFGLLNLQLNVSVLLENGGFLDYENRDDRKIYNATGKWPKQPRVYLKGIQTRESYIFHWDIVLPYYDCSKSRCPSLPVYVPDTSTSNVVNIRWNIWSDDLSGIDYFDIEVYEMHSVGNGTTDNEIEEIHEVIVNQTHIREISSTITVAATGMYAVHLSAFDRAGNYKTARAFFLYDTNTLIDLDKGQIKVIKAVQYLGKDWITYSNPFINVEWKNKFVKTDHFKNSWLAKIHPSYGIEASYDDHSGKRNVTMVPNVKGIVKFEIGHDVYGTSLKSSSPLTNVPSVYSETATQNVDWDDGDQLVVNVRAFDFFDNYRDENVTAYRDSTPPIISNLWLTKGDRVNIAVHSVEEFMEMMIEWDAYDYHSGISHLNWRLYDNFTGSDIIHGDIDLPGHEKTQTLAECQDKFKDYIKGPSCYCTKYTGCYHKHFYVKPHIAVEDGNGIVHNRSNGVHDSDYYIDVNVTNMATLTTLKTIKLTIDITPPVAGHVHDGVYGSPEVDYQQDLRLDVHWEGFLDHESGVAFYQYEFSEVCLPGQHFQNKTLTDDTYDTFASYNAPKLGTYYVTVVAYNRAYDMSQPVCSDGVTITTIVPSVRNVIVTHARTKPRLLIDSDGNEWYIDKTLQRHILENNTDSCKFSDPLTEDIEVFPVSQTPVNGHIVCEKTRSYSTLVTRVIPSMHMLNITWTPVVDALLIDDYEVGLSSVLGSSAPDIMRFLSSRRHSHILINHFGVPEGMLFYIIIKSISKSNVIGSQTVGPFIQDTTSPQFVGTDIGLSLSGNYLIANWSVDSFEDSDDPFALKYEYAIGKV</sequence>
<dbReference type="PANTHER" id="PTHR16897">
    <property type="entry name" value="OS10G0105400 PROTEIN"/>
    <property type="match status" value="1"/>
</dbReference>
<dbReference type="CDD" id="cd01450">
    <property type="entry name" value="vWFA_subfamily_ECM"/>
    <property type="match status" value="1"/>
</dbReference>
<accession>A0A8B6E2S2</accession>
<organism evidence="2 3">
    <name type="scientific">Mytilus galloprovincialis</name>
    <name type="common">Mediterranean mussel</name>
    <dbReference type="NCBI Taxonomy" id="29158"/>
    <lineage>
        <taxon>Eukaryota</taxon>
        <taxon>Metazoa</taxon>
        <taxon>Spiralia</taxon>
        <taxon>Lophotrochozoa</taxon>
        <taxon>Mollusca</taxon>
        <taxon>Bivalvia</taxon>
        <taxon>Autobranchia</taxon>
        <taxon>Pteriomorphia</taxon>
        <taxon>Mytilida</taxon>
        <taxon>Mytiloidea</taxon>
        <taxon>Mytilidae</taxon>
        <taxon>Mytilinae</taxon>
        <taxon>Mytilus</taxon>
    </lineage>
</organism>
<reference evidence="2" key="1">
    <citation type="submission" date="2018-11" db="EMBL/GenBank/DDBJ databases">
        <authorList>
            <person name="Alioto T."/>
            <person name="Alioto T."/>
        </authorList>
    </citation>
    <scope>NUCLEOTIDE SEQUENCE</scope>
</reference>
<dbReference type="SUPFAM" id="SSF53300">
    <property type="entry name" value="vWA-like"/>
    <property type="match status" value="1"/>
</dbReference>
<dbReference type="PROSITE" id="PS50234">
    <property type="entry name" value="VWFA"/>
    <property type="match status" value="1"/>
</dbReference>
<comment type="caution">
    <text evidence="2">The sequence shown here is derived from an EMBL/GenBank/DDBJ whole genome shotgun (WGS) entry which is preliminary data.</text>
</comment>
<keyword evidence="3" id="KW-1185">Reference proteome</keyword>
<proteinExistence type="predicted"/>
<protein>
    <recommendedName>
        <fullName evidence="1">VWFA domain-containing protein</fullName>
    </recommendedName>
</protein>